<dbReference type="EMBL" id="JPIT01000018">
    <property type="protein sequence ID" value="KIO45511.1"/>
    <property type="molecule type" value="Genomic_DNA"/>
</dbReference>
<evidence type="ECO:0000313" key="2">
    <source>
        <dbReference type="EMBL" id="KIO45511.1"/>
    </source>
</evidence>
<gene>
    <name evidence="2" type="ORF">IE90_08925</name>
</gene>
<evidence type="ECO:0000256" key="1">
    <source>
        <dbReference type="SAM" id="MobiDB-lite"/>
    </source>
</evidence>
<accession>A0AB34R752</accession>
<feature type="compositionally biased region" description="Low complexity" evidence="1">
    <location>
        <begin position="47"/>
        <end position="56"/>
    </location>
</feature>
<name>A0AB34R752_9PORP</name>
<protein>
    <submittedName>
        <fullName evidence="2">Uncharacterized protein</fullName>
    </submittedName>
</protein>
<comment type="caution">
    <text evidence="2">The sequence shown here is derived from an EMBL/GenBank/DDBJ whole genome shotgun (WGS) entry which is preliminary data.</text>
</comment>
<evidence type="ECO:0000313" key="3">
    <source>
        <dbReference type="Proteomes" id="UP000031937"/>
    </source>
</evidence>
<dbReference type="AlphaFoldDB" id="A0AB34R752"/>
<reference evidence="2 3" key="1">
    <citation type="submission" date="2014-07" db="EMBL/GenBank/DDBJ databases">
        <title>Porphyromonadaceae bacterium OUH 334697 = ATCC BAA-2682 = DSM 28341 draft genome.</title>
        <authorList>
            <person name="Sydenham T.V."/>
            <person name="Hasman H."/>
            <person name="Justesen U.S."/>
        </authorList>
    </citation>
    <scope>NUCLEOTIDE SEQUENCE [LARGE SCALE GENOMIC DNA]</scope>
    <source>
        <strain evidence="2 3">OUH 334697</strain>
    </source>
</reference>
<sequence length="71" mass="8191">MNGGEGRIKRGNINKERRVLRAVSGMSGRRNVRAKRVPETRERKPSTRPSGTSRSPEGYPEEIKRLKRCWN</sequence>
<proteinExistence type="predicted"/>
<feature type="region of interest" description="Disordered" evidence="1">
    <location>
        <begin position="1"/>
        <end position="71"/>
    </location>
</feature>
<dbReference type="Proteomes" id="UP000031937">
    <property type="component" value="Unassembled WGS sequence"/>
</dbReference>
<feature type="compositionally biased region" description="Basic and acidic residues" evidence="1">
    <location>
        <begin position="36"/>
        <end position="45"/>
    </location>
</feature>
<organism evidence="2 3">
    <name type="scientific">Sanguibacteroides justesenii</name>
    <dbReference type="NCBI Taxonomy" id="1547597"/>
    <lineage>
        <taxon>Bacteria</taxon>
        <taxon>Pseudomonadati</taxon>
        <taxon>Bacteroidota</taxon>
        <taxon>Bacteroidia</taxon>
        <taxon>Bacteroidales</taxon>
        <taxon>Porphyromonadaceae</taxon>
        <taxon>Sanguibacteroides</taxon>
    </lineage>
</organism>